<comment type="caution">
    <text evidence="1">The sequence shown here is derived from an EMBL/GenBank/DDBJ whole genome shotgun (WGS) entry which is preliminary data.</text>
</comment>
<reference evidence="1 2" key="1">
    <citation type="submission" date="2017-03" db="EMBL/GenBank/DDBJ databases">
        <title>Genome analysis of strain PAMC 26577.</title>
        <authorList>
            <person name="Oh H.-M."/>
            <person name="Yang J.-A."/>
        </authorList>
    </citation>
    <scope>NUCLEOTIDE SEQUENCE [LARGE SCALE GENOMIC DNA]</scope>
    <source>
        <strain evidence="1 2">PAMC 26577</strain>
    </source>
</reference>
<gene>
    <name evidence="1" type="ORF">PAMC26577_23285</name>
</gene>
<name>A0A242MKQ5_CABSO</name>
<accession>A0A242MKQ5</accession>
<dbReference type="EMBL" id="NBTZ01000100">
    <property type="protein sequence ID" value="OTP71888.1"/>
    <property type="molecule type" value="Genomic_DNA"/>
</dbReference>
<dbReference type="Proteomes" id="UP000195221">
    <property type="component" value="Unassembled WGS sequence"/>
</dbReference>
<dbReference type="AlphaFoldDB" id="A0A242MKQ5"/>
<protein>
    <submittedName>
        <fullName evidence="1">Uncharacterized protein</fullName>
    </submittedName>
</protein>
<evidence type="ECO:0000313" key="2">
    <source>
        <dbReference type="Proteomes" id="UP000195221"/>
    </source>
</evidence>
<proteinExistence type="predicted"/>
<organism evidence="1 2">
    <name type="scientific">Caballeronia sordidicola</name>
    <name type="common">Burkholderia sordidicola</name>
    <dbReference type="NCBI Taxonomy" id="196367"/>
    <lineage>
        <taxon>Bacteria</taxon>
        <taxon>Pseudomonadati</taxon>
        <taxon>Pseudomonadota</taxon>
        <taxon>Betaproteobacteria</taxon>
        <taxon>Burkholderiales</taxon>
        <taxon>Burkholderiaceae</taxon>
        <taxon>Caballeronia</taxon>
    </lineage>
</organism>
<sequence length="53" mass="6050">MQRFCCSGSWFMAAFIAFGTHLERLTCCLALRLPLPILLVRLFAAGQVRHVQR</sequence>
<evidence type="ECO:0000313" key="1">
    <source>
        <dbReference type="EMBL" id="OTP71888.1"/>
    </source>
</evidence>